<name>A0A1M6GZD9_9RHOB</name>
<evidence type="ECO:0000313" key="2">
    <source>
        <dbReference type="EMBL" id="SHJ15274.1"/>
    </source>
</evidence>
<evidence type="ECO:0000259" key="1">
    <source>
        <dbReference type="Pfam" id="PF13400"/>
    </source>
</evidence>
<proteinExistence type="predicted"/>
<dbReference type="AlphaFoldDB" id="A0A1M6GZD9"/>
<organism evidence="2 3">
    <name type="scientific">Wenxinia saemankumensis</name>
    <dbReference type="NCBI Taxonomy" id="1447782"/>
    <lineage>
        <taxon>Bacteria</taxon>
        <taxon>Pseudomonadati</taxon>
        <taxon>Pseudomonadota</taxon>
        <taxon>Alphaproteobacteria</taxon>
        <taxon>Rhodobacterales</taxon>
        <taxon>Roseobacteraceae</taxon>
        <taxon>Wenxinia</taxon>
    </lineage>
</organism>
<gene>
    <name evidence="2" type="ORF">SAMN05444417_3015</name>
</gene>
<dbReference type="Proteomes" id="UP000184292">
    <property type="component" value="Unassembled WGS sequence"/>
</dbReference>
<sequence length="519" mass="57402">MVVFALFMIILMLIVAGMAVDFVRFENSRARLQTTLDRAVLAAASLDNELQPRDVVQSYIDAAGLTANLGRVEVQQQANERTVTATASADMPAIFLPLVGIESLLAPAASVASEQRQSLEIALVVDISGSMAQNRRIENLRSAADTFVAYMFDEYGPDYVSFSVVPYATQVSLPRGMIAQYDVPLDHEYSFCVDLPDDVYDSAGIPPTHPLRQGGHMDARTGGASHPYRQFYFANCNTDPAAVILPVSNDEDGIRRMIAALGTQDMTSIEMGVKWGAALLDPSARPVIDGMIASGEVGPAMAGRPFDYDRPNTRKILIVMSDGYNRFHYEMRDAFRSGLSDIWTDGTRIRVQDFEVGDRDGDGRPGENLFDPDTRRFESIPALTISGPADARTQERVGTTTWRRLTWPDLFARVSVRGHAYDFRRNQTGNDQAYVDWFWASVDYLDEPVKNDRLNRICDAADAAGITVFSIGFEVYSEFAQPLADCASTPQNFYTAEGDRITDVYMAIAHQISALRLTQ</sequence>
<keyword evidence="3" id="KW-1185">Reference proteome</keyword>
<protein>
    <submittedName>
        <fullName evidence="2">Flp pilus assembly protein TadG</fullName>
    </submittedName>
</protein>
<dbReference type="RefSeq" id="WP_170865654.1">
    <property type="nucleotide sequence ID" value="NZ_FQYO01000005.1"/>
</dbReference>
<dbReference type="SUPFAM" id="SSF53300">
    <property type="entry name" value="vWA-like"/>
    <property type="match status" value="1"/>
</dbReference>
<feature type="domain" description="Putative Flp pilus-assembly TadG-like N-terminal" evidence="1">
    <location>
        <begin position="2"/>
        <end position="45"/>
    </location>
</feature>
<dbReference type="STRING" id="1447782.SAMN05444417_3015"/>
<dbReference type="InterPro" id="IPR036465">
    <property type="entry name" value="vWFA_dom_sf"/>
</dbReference>
<evidence type="ECO:0000313" key="3">
    <source>
        <dbReference type="Proteomes" id="UP000184292"/>
    </source>
</evidence>
<dbReference type="InterPro" id="IPR028087">
    <property type="entry name" value="Tad_N"/>
</dbReference>
<reference evidence="2 3" key="1">
    <citation type="submission" date="2016-11" db="EMBL/GenBank/DDBJ databases">
        <authorList>
            <person name="Jaros S."/>
            <person name="Januszkiewicz K."/>
            <person name="Wedrychowicz H."/>
        </authorList>
    </citation>
    <scope>NUCLEOTIDE SEQUENCE [LARGE SCALE GENOMIC DNA]</scope>
    <source>
        <strain evidence="2 3">DSM 100565</strain>
    </source>
</reference>
<dbReference type="Gene3D" id="3.40.50.410">
    <property type="entry name" value="von Willebrand factor, type A domain"/>
    <property type="match status" value="1"/>
</dbReference>
<dbReference type="EMBL" id="FQYO01000005">
    <property type="protein sequence ID" value="SHJ15274.1"/>
    <property type="molecule type" value="Genomic_DNA"/>
</dbReference>
<accession>A0A1M6GZD9</accession>
<dbReference type="Pfam" id="PF13400">
    <property type="entry name" value="Tad"/>
    <property type="match status" value="1"/>
</dbReference>